<dbReference type="AlphaFoldDB" id="A0A6A6IRC4"/>
<feature type="compositionally biased region" description="Polar residues" evidence="1">
    <location>
        <begin position="124"/>
        <end position="150"/>
    </location>
</feature>
<name>A0A6A6IRC4_9PLEO</name>
<dbReference type="EMBL" id="ML987191">
    <property type="protein sequence ID" value="KAF2253105.1"/>
    <property type="molecule type" value="Genomic_DNA"/>
</dbReference>
<dbReference type="Proteomes" id="UP000800094">
    <property type="component" value="Unassembled WGS sequence"/>
</dbReference>
<sequence length="241" mass="26875">MDDNTVRNFMSTAELISATLDVAPESWRDHLQAIRNITSSLELLHTNPDEQERQWQLPLVAMFQRVAYADADNGGVPDIANWCLRQTLTLLQVYPEDVDLLALVGRNWLMRAQRSLARIHQAEGNGSSSGASQGPQLSSSEEQRQATSATLEAEDRLHLPDYVEARGILLPAVEYLKYAVDAARAQGKLTGSLLSTAAEAYMSLGNVSSTRINEQYFHEALVCLRRANEIPEYRLSPHLQQ</sequence>
<dbReference type="OrthoDB" id="5366687at2759"/>
<accession>A0A6A6IRC4</accession>
<keyword evidence="3" id="KW-1185">Reference proteome</keyword>
<evidence type="ECO:0000313" key="3">
    <source>
        <dbReference type="Proteomes" id="UP000800094"/>
    </source>
</evidence>
<gene>
    <name evidence="2" type="ORF">BU26DRAFT_420413</name>
</gene>
<protein>
    <submittedName>
        <fullName evidence="2">Uncharacterized protein</fullName>
    </submittedName>
</protein>
<evidence type="ECO:0000313" key="2">
    <source>
        <dbReference type="EMBL" id="KAF2253105.1"/>
    </source>
</evidence>
<dbReference type="GeneID" id="54576690"/>
<organism evidence="2 3">
    <name type="scientific">Trematosphaeria pertusa</name>
    <dbReference type="NCBI Taxonomy" id="390896"/>
    <lineage>
        <taxon>Eukaryota</taxon>
        <taxon>Fungi</taxon>
        <taxon>Dikarya</taxon>
        <taxon>Ascomycota</taxon>
        <taxon>Pezizomycotina</taxon>
        <taxon>Dothideomycetes</taxon>
        <taxon>Pleosporomycetidae</taxon>
        <taxon>Pleosporales</taxon>
        <taxon>Massarineae</taxon>
        <taxon>Trematosphaeriaceae</taxon>
        <taxon>Trematosphaeria</taxon>
    </lineage>
</organism>
<reference evidence="2" key="1">
    <citation type="journal article" date="2020" name="Stud. Mycol.">
        <title>101 Dothideomycetes genomes: a test case for predicting lifestyles and emergence of pathogens.</title>
        <authorList>
            <person name="Haridas S."/>
            <person name="Albert R."/>
            <person name="Binder M."/>
            <person name="Bloem J."/>
            <person name="Labutti K."/>
            <person name="Salamov A."/>
            <person name="Andreopoulos B."/>
            <person name="Baker S."/>
            <person name="Barry K."/>
            <person name="Bills G."/>
            <person name="Bluhm B."/>
            <person name="Cannon C."/>
            <person name="Castanera R."/>
            <person name="Culley D."/>
            <person name="Daum C."/>
            <person name="Ezra D."/>
            <person name="Gonzalez J."/>
            <person name="Henrissat B."/>
            <person name="Kuo A."/>
            <person name="Liang C."/>
            <person name="Lipzen A."/>
            <person name="Lutzoni F."/>
            <person name="Magnuson J."/>
            <person name="Mondo S."/>
            <person name="Nolan M."/>
            <person name="Ohm R."/>
            <person name="Pangilinan J."/>
            <person name="Park H.-J."/>
            <person name="Ramirez L."/>
            <person name="Alfaro M."/>
            <person name="Sun H."/>
            <person name="Tritt A."/>
            <person name="Yoshinaga Y."/>
            <person name="Zwiers L.-H."/>
            <person name="Turgeon B."/>
            <person name="Goodwin S."/>
            <person name="Spatafora J."/>
            <person name="Crous P."/>
            <person name="Grigoriev I."/>
        </authorList>
    </citation>
    <scope>NUCLEOTIDE SEQUENCE</scope>
    <source>
        <strain evidence="2">CBS 122368</strain>
    </source>
</reference>
<proteinExistence type="predicted"/>
<feature type="region of interest" description="Disordered" evidence="1">
    <location>
        <begin position="121"/>
        <end position="151"/>
    </location>
</feature>
<dbReference type="RefSeq" id="XP_033688109.1">
    <property type="nucleotide sequence ID" value="XM_033823360.1"/>
</dbReference>
<evidence type="ECO:0000256" key="1">
    <source>
        <dbReference type="SAM" id="MobiDB-lite"/>
    </source>
</evidence>